<feature type="region of interest" description="Disordered" evidence="4">
    <location>
        <begin position="572"/>
        <end position="644"/>
    </location>
</feature>
<dbReference type="InterPro" id="IPR025742">
    <property type="entry name" value="CSTF2_hinge"/>
</dbReference>
<dbReference type="EMBL" id="OB660777">
    <property type="protein sequence ID" value="CAD7226213.1"/>
    <property type="molecule type" value="Genomic_DNA"/>
</dbReference>
<feature type="compositionally biased region" description="Basic and acidic residues" evidence="4">
    <location>
        <begin position="609"/>
        <end position="619"/>
    </location>
</feature>
<dbReference type="GO" id="GO:0003729">
    <property type="term" value="F:mRNA binding"/>
    <property type="evidence" value="ECO:0007669"/>
    <property type="project" value="TreeGrafter"/>
</dbReference>
<feature type="region of interest" description="Disordered" evidence="4">
    <location>
        <begin position="1"/>
        <end position="39"/>
    </location>
</feature>
<sequence>MENQNRRREEEEEWGGNGAYQPTAPRSYETYHSSMPRFGNEIRRPVDRLSRDEESFNAFEHRGSLRFPLLREDFVERASGDGVDRNMDELTFRIQGWLEGIRNAEAPPFVAEVGGGVNNEPGTPPVKFADIRPLSPPSAMVEDRNVHLLKLVKAEPCTILQKADERCFSPESRLNMMASDTMVRRPTICAIKVVEKQEAHCAGPIDLRQFPIDAVSAGAKAVTGALAGGVAGLAVGRVIPMLQDSLVEGCGAAVIPPSVCQKTTYEICEEICEEGEEEGEEAGAEYDYWGKQGISDHWYHLKMDDKTEFVVPPRVMPEVTIPGVVAPIPGMAAQKFIGKLGGPAVELLARPQDKVEEIWPPQNLPESKNRAGKDQRNDSITPWLVYDRDTGKPKGFGFCEYGDTETANSARRNLNGIEVAGRTLRVDSAIAGGHGSNNNLSDRFRNELIDRMCDRENLYGEPCDPAQCPEIIMNHVVCNMRPWDIFGMIKEFQDIVKKNPAQAEWILHRNPQFGYALLQGLVVMKSIDPERAASLLHPAKPDRTPLVPPPKISPPETTFPAALPEPEVVPFPGLGGGPGQPSTGRSFPVVDDQDERFNPRGPSFGLEDSDLRAPPRRQEVYSNPLPPSHQQNVAVPGFPGGGLDEERRRLLDRVMHLSEDQIASLPPEQRQSILLLKEQLGRR</sequence>
<evidence type="ECO:0000256" key="1">
    <source>
        <dbReference type="ARBA" id="ARBA00004123"/>
    </source>
</evidence>
<reference evidence="5" key="1">
    <citation type="submission" date="2020-11" db="EMBL/GenBank/DDBJ databases">
        <authorList>
            <person name="Tran Van P."/>
        </authorList>
    </citation>
    <scope>NUCLEOTIDE SEQUENCE</scope>
</reference>
<comment type="subcellular location">
    <subcellularLocation>
        <location evidence="1">Nucleus</location>
    </subcellularLocation>
</comment>
<organism evidence="5">
    <name type="scientific">Cyprideis torosa</name>
    <dbReference type="NCBI Taxonomy" id="163714"/>
    <lineage>
        <taxon>Eukaryota</taxon>
        <taxon>Metazoa</taxon>
        <taxon>Ecdysozoa</taxon>
        <taxon>Arthropoda</taxon>
        <taxon>Crustacea</taxon>
        <taxon>Oligostraca</taxon>
        <taxon>Ostracoda</taxon>
        <taxon>Podocopa</taxon>
        <taxon>Podocopida</taxon>
        <taxon>Cytherocopina</taxon>
        <taxon>Cytheroidea</taxon>
        <taxon>Cytherideidae</taxon>
        <taxon>Cyprideis</taxon>
    </lineage>
</organism>
<dbReference type="Pfam" id="PF14304">
    <property type="entry name" value="CSTF_C"/>
    <property type="match status" value="1"/>
</dbReference>
<dbReference type="AlphaFoldDB" id="A0A7R8ZJK5"/>
<accession>A0A7R8ZJK5</accession>
<dbReference type="PANTHER" id="PTHR45735">
    <property type="entry name" value="CLEAVAGE STIMULATION FACTOR SUBUNIT 2"/>
    <property type="match status" value="1"/>
</dbReference>
<dbReference type="GO" id="GO:0031124">
    <property type="term" value="P:mRNA 3'-end processing"/>
    <property type="evidence" value="ECO:0007669"/>
    <property type="project" value="InterPro"/>
</dbReference>
<evidence type="ECO:0000256" key="4">
    <source>
        <dbReference type="SAM" id="MobiDB-lite"/>
    </source>
</evidence>
<dbReference type="InterPro" id="IPR026896">
    <property type="entry name" value="CSTF_C"/>
</dbReference>
<dbReference type="SUPFAM" id="SSF54928">
    <property type="entry name" value="RNA-binding domain, RBD"/>
    <property type="match status" value="1"/>
</dbReference>
<protein>
    <submittedName>
        <fullName evidence="5">Uncharacterized protein</fullName>
    </submittedName>
</protein>
<proteinExistence type="predicted"/>
<dbReference type="InterPro" id="IPR035979">
    <property type="entry name" value="RBD_domain_sf"/>
</dbReference>
<dbReference type="Gene3D" id="1.10.20.70">
    <property type="entry name" value="Transcription termination and cleavage factor, C-terminal domain"/>
    <property type="match status" value="1"/>
</dbReference>
<evidence type="ECO:0000256" key="2">
    <source>
        <dbReference type="ARBA" id="ARBA00022884"/>
    </source>
</evidence>
<gene>
    <name evidence="5" type="ORF">CTOB1V02_LOCUS4137</name>
</gene>
<dbReference type="Pfam" id="PF00076">
    <property type="entry name" value="RRM_1"/>
    <property type="match status" value="1"/>
</dbReference>
<dbReference type="Pfam" id="PF14327">
    <property type="entry name" value="CSTF2_hinge"/>
    <property type="match status" value="1"/>
</dbReference>
<dbReference type="PROSITE" id="PS50102">
    <property type="entry name" value="RRM"/>
    <property type="match status" value="1"/>
</dbReference>
<dbReference type="OrthoDB" id="272703at2759"/>
<keyword evidence="2" id="KW-0694">RNA-binding</keyword>
<dbReference type="Gene3D" id="3.30.70.330">
    <property type="match status" value="1"/>
</dbReference>
<dbReference type="PANTHER" id="PTHR45735:SF2">
    <property type="entry name" value="CLEAVAGE STIMULATION FACTOR SUBUNIT 2"/>
    <property type="match status" value="1"/>
</dbReference>
<evidence type="ECO:0000313" key="5">
    <source>
        <dbReference type="EMBL" id="CAD7226213.1"/>
    </source>
</evidence>
<evidence type="ECO:0000256" key="3">
    <source>
        <dbReference type="ARBA" id="ARBA00023242"/>
    </source>
</evidence>
<dbReference type="InterPro" id="IPR038192">
    <property type="entry name" value="CSTF_C_sf"/>
</dbReference>
<dbReference type="InterPro" id="IPR000504">
    <property type="entry name" value="RRM_dom"/>
</dbReference>
<keyword evidence="3" id="KW-0539">Nucleus</keyword>
<dbReference type="InterPro" id="IPR012677">
    <property type="entry name" value="Nucleotide-bd_a/b_plait_sf"/>
</dbReference>
<dbReference type="GO" id="GO:0005847">
    <property type="term" value="C:mRNA cleavage and polyadenylation specificity factor complex"/>
    <property type="evidence" value="ECO:0007669"/>
    <property type="project" value="TreeGrafter"/>
</dbReference>
<name>A0A7R8ZJK5_9CRUS</name>